<dbReference type="RefSeq" id="WP_058506436.1">
    <property type="nucleotide sequence ID" value="NZ_CAAAIK010000034.1"/>
</dbReference>
<evidence type="ECO:0000313" key="2">
    <source>
        <dbReference type="Proteomes" id="UP000054618"/>
    </source>
</evidence>
<comment type="caution">
    <text evidence="1">The sequence shown here is derived from an EMBL/GenBank/DDBJ whole genome shotgun (WGS) entry which is preliminary data.</text>
</comment>
<gene>
    <name evidence="1" type="ORF">Lqui_0301</name>
</gene>
<dbReference type="InterPro" id="IPR012337">
    <property type="entry name" value="RNaseH-like_sf"/>
</dbReference>
<name>A0A0W0Y336_9GAMM</name>
<reference evidence="1 2" key="1">
    <citation type="submission" date="2015-11" db="EMBL/GenBank/DDBJ databases">
        <title>Genomic analysis of 38 Legionella species identifies large and diverse effector repertoires.</title>
        <authorList>
            <person name="Burstein D."/>
            <person name="Amaro F."/>
            <person name="Zusman T."/>
            <person name="Lifshitz Z."/>
            <person name="Cohen O."/>
            <person name="Gilbert J.A."/>
            <person name="Pupko T."/>
            <person name="Shuman H.A."/>
            <person name="Segal G."/>
        </authorList>
    </citation>
    <scope>NUCLEOTIDE SEQUENCE [LARGE SCALE GENOMIC DNA]</scope>
    <source>
        <strain evidence="1 2">CDC#1442-AUS-E</strain>
    </source>
</reference>
<dbReference type="SUPFAM" id="SSF53098">
    <property type="entry name" value="Ribonuclease H-like"/>
    <property type="match status" value="1"/>
</dbReference>
<protein>
    <submittedName>
        <fullName evidence="1">Uncharacterized protein</fullName>
    </submittedName>
</protein>
<dbReference type="OrthoDB" id="9791657at2"/>
<dbReference type="AlphaFoldDB" id="A0A0W0Y336"/>
<proteinExistence type="predicted"/>
<accession>A0A0W0Y336</accession>
<dbReference type="EMBL" id="LNYS01000006">
    <property type="protein sequence ID" value="KTD51457.1"/>
    <property type="molecule type" value="Genomic_DNA"/>
</dbReference>
<dbReference type="PROSITE" id="PS51257">
    <property type="entry name" value="PROKAR_LIPOPROTEIN"/>
    <property type="match status" value="1"/>
</dbReference>
<keyword evidence="2" id="KW-1185">Reference proteome</keyword>
<evidence type="ECO:0000313" key="1">
    <source>
        <dbReference type="EMBL" id="KTD51457.1"/>
    </source>
</evidence>
<dbReference type="PATRIC" id="fig|45073.5.peg.321"/>
<dbReference type="Proteomes" id="UP000054618">
    <property type="component" value="Unassembled WGS sequence"/>
</dbReference>
<organism evidence="1 2">
    <name type="scientific">Legionella quinlivanii</name>
    <dbReference type="NCBI Taxonomy" id="45073"/>
    <lineage>
        <taxon>Bacteria</taxon>
        <taxon>Pseudomonadati</taxon>
        <taxon>Pseudomonadota</taxon>
        <taxon>Gammaproteobacteria</taxon>
        <taxon>Legionellales</taxon>
        <taxon>Legionellaceae</taxon>
        <taxon>Legionella</taxon>
    </lineage>
</organism>
<sequence>MDEKFATIAFFFGQACMSKSIVLAAIRTTGLKITQDRIIEIALSRYHPDGERECCSIIIPSFSPETGFALSEAQSIADWCAGSILLAWNVRLTHSFLKNTLQGQGLAIQCKQLNLKSSYRFIIKNYDEKNALSGINSRPMFWVI</sequence>